<accession>A0A914W3M7</accession>
<dbReference type="Proteomes" id="UP000887566">
    <property type="component" value="Unplaced"/>
</dbReference>
<proteinExistence type="predicted"/>
<evidence type="ECO:0000313" key="2">
    <source>
        <dbReference type="Proteomes" id="UP000887566"/>
    </source>
</evidence>
<evidence type="ECO:0000313" key="3">
    <source>
        <dbReference type="WBParaSite" id="PSAMB.scaffold30size108092.g795.t1"/>
    </source>
</evidence>
<protein>
    <submittedName>
        <fullName evidence="3">Uncharacterized protein</fullName>
    </submittedName>
</protein>
<name>A0A914W3M7_9BILA</name>
<keyword evidence="2" id="KW-1185">Reference proteome</keyword>
<reference evidence="3" key="1">
    <citation type="submission" date="2022-11" db="UniProtKB">
        <authorList>
            <consortium name="WormBaseParasite"/>
        </authorList>
    </citation>
    <scope>IDENTIFICATION</scope>
</reference>
<feature type="compositionally biased region" description="Low complexity" evidence="1">
    <location>
        <begin position="47"/>
        <end position="58"/>
    </location>
</feature>
<organism evidence="2 3">
    <name type="scientific">Plectus sambesii</name>
    <dbReference type="NCBI Taxonomy" id="2011161"/>
    <lineage>
        <taxon>Eukaryota</taxon>
        <taxon>Metazoa</taxon>
        <taxon>Ecdysozoa</taxon>
        <taxon>Nematoda</taxon>
        <taxon>Chromadorea</taxon>
        <taxon>Plectida</taxon>
        <taxon>Plectina</taxon>
        <taxon>Plectoidea</taxon>
        <taxon>Plectidae</taxon>
        <taxon>Plectus</taxon>
    </lineage>
</organism>
<sequence length="107" mass="10920">MADTDDRTALSPTATWRARTNKTENPRAHMQGQTATLCASTGPPPSSTTARASASCPSVESAADRRLTSGAAGTEGAPEGDAHTAFQRLSPDGPHSAPKSDDDARAG</sequence>
<feature type="compositionally biased region" description="Basic and acidic residues" evidence="1">
    <location>
        <begin position="98"/>
        <end position="107"/>
    </location>
</feature>
<feature type="region of interest" description="Disordered" evidence="1">
    <location>
        <begin position="1"/>
        <end position="107"/>
    </location>
</feature>
<dbReference type="AlphaFoldDB" id="A0A914W3M7"/>
<dbReference type="WBParaSite" id="PSAMB.scaffold30size108092.g795.t1">
    <property type="protein sequence ID" value="PSAMB.scaffold30size108092.g795.t1"/>
    <property type="gene ID" value="PSAMB.scaffold30size108092.g795"/>
</dbReference>
<evidence type="ECO:0000256" key="1">
    <source>
        <dbReference type="SAM" id="MobiDB-lite"/>
    </source>
</evidence>